<evidence type="ECO:0000256" key="9">
    <source>
        <dbReference type="ARBA" id="ARBA00022842"/>
    </source>
</evidence>
<keyword evidence="7" id="KW-0479">Metal-binding</keyword>
<dbReference type="InterPro" id="IPR023214">
    <property type="entry name" value="HAD_sf"/>
</dbReference>
<dbReference type="EMBL" id="DS469607">
    <property type="protein sequence ID" value="EDO39432.1"/>
    <property type="molecule type" value="Genomic_DNA"/>
</dbReference>
<keyword evidence="8" id="KW-0378">Hydrolase</keyword>
<accession>A7SA51</accession>
<evidence type="ECO:0000256" key="12">
    <source>
        <dbReference type="PIRSR" id="PIRSR604469-1"/>
    </source>
</evidence>
<feature type="active site" description="Proton donor" evidence="12">
    <location>
        <position position="21"/>
    </location>
</feature>
<dbReference type="GO" id="GO:0000287">
    <property type="term" value="F:magnesium ion binding"/>
    <property type="evidence" value="ECO:0000318"/>
    <property type="project" value="GO_Central"/>
</dbReference>
<dbReference type="GO" id="GO:0005737">
    <property type="term" value="C:cytoplasm"/>
    <property type="evidence" value="ECO:0000318"/>
    <property type="project" value="GO_Central"/>
</dbReference>
<dbReference type="GO" id="GO:0006564">
    <property type="term" value="P:L-serine biosynthetic process"/>
    <property type="evidence" value="ECO:0000318"/>
    <property type="project" value="GO_Central"/>
</dbReference>
<sequence length="222" mass="24487">MTESETRVIWKSADAVCFDVDSTVVTGEAIDELASFCGRGEEVAEWTRRAMRGGVSFREALENRLKIIQPSSKQLEEFIKSNKLELTPFVRNVIDCLLSHGTQVYLVSGGFQSILEPIAKDLGIPKTNVFANKILFNSNGDYCGFDKEAFTSSSGGKARVVQLLKDKYQYKRLVVIGDGVTDMEACPPADAFIGFGGNVVREQVKANAPWFVTDFKVLLDAL</sequence>
<evidence type="ECO:0000256" key="10">
    <source>
        <dbReference type="ARBA" id="ARBA00023299"/>
    </source>
</evidence>
<evidence type="ECO:0000256" key="3">
    <source>
        <dbReference type="ARBA" id="ARBA00009184"/>
    </source>
</evidence>
<dbReference type="UniPathway" id="UPA00135">
    <property type="reaction ID" value="UER00198"/>
</dbReference>
<evidence type="ECO:0000256" key="1">
    <source>
        <dbReference type="ARBA" id="ARBA00001946"/>
    </source>
</evidence>
<dbReference type="InterPro" id="IPR050582">
    <property type="entry name" value="HAD-like_SerB"/>
</dbReference>
<proteinExistence type="inferred from homology"/>
<keyword evidence="9" id="KW-0460">Magnesium</keyword>
<dbReference type="InterPro" id="IPR004469">
    <property type="entry name" value="PSP"/>
</dbReference>
<dbReference type="AlphaFoldDB" id="A7SA51"/>
<dbReference type="InterPro" id="IPR036412">
    <property type="entry name" value="HAD-like_sf"/>
</dbReference>
<keyword evidence="6" id="KW-0028">Amino-acid biosynthesis</keyword>
<dbReference type="CDD" id="cd04309">
    <property type="entry name" value="HAD_PSP_eu"/>
    <property type="match status" value="1"/>
</dbReference>
<dbReference type="Gene3D" id="3.40.50.1000">
    <property type="entry name" value="HAD superfamily/HAD-like"/>
    <property type="match status" value="1"/>
</dbReference>
<evidence type="ECO:0000256" key="5">
    <source>
        <dbReference type="ARBA" id="ARBA00015196"/>
    </source>
</evidence>
<dbReference type="NCBIfam" id="TIGR00338">
    <property type="entry name" value="serB"/>
    <property type="match status" value="1"/>
</dbReference>
<dbReference type="OrthoDB" id="27226at2759"/>
<dbReference type="FunFam" id="1.10.150.210:FF:000002">
    <property type="entry name" value="Phosphoserine phosphatase"/>
    <property type="match status" value="1"/>
</dbReference>
<evidence type="ECO:0000256" key="7">
    <source>
        <dbReference type="ARBA" id="ARBA00022723"/>
    </source>
</evidence>
<dbReference type="PANTHER" id="PTHR43344:SF2">
    <property type="entry name" value="PHOSPHOSERINE PHOSPHATASE"/>
    <property type="match status" value="1"/>
</dbReference>
<dbReference type="Gene3D" id="1.10.150.210">
    <property type="entry name" value="Phosphoserine phosphatase, domain 2"/>
    <property type="match status" value="1"/>
</dbReference>
<dbReference type="PhylomeDB" id="A7SA51"/>
<evidence type="ECO:0000256" key="8">
    <source>
        <dbReference type="ARBA" id="ARBA00022801"/>
    </source>
</evidence>
<dbReference type="eggNOG" id="KOG1615">
    <property type="taxonomic scope" value="Eukaryota"/>
</dbReference>
<dbReference type="STRING" id="45351.A7SA51"/>
<comment type="cofactor">
    <cofactor evidence="1">
        <name>Mg(2+)</name>
        <dbReference type="ChEBI" id="CHEBI:18420"/>
    </cofactor>
</comment>
<evidence type="ECO:0000313" key="13">
    <source>
        <dbReference type="EMBL" id="EDO39432.1"/>
    </source>
</evidence>
<comment type="similarity">
    <text evidence="3">Belongs to the HAD-like hydrolase superfamily. SerB family.</text>
</comment>
<dbReference type="NCBIfam" id="TIGR01488">
    <property type="entry name" value="HAD-SF-IB"/>
    <property type="match status" value="1"/>
</dbReference>
<name>A7SA51_NEMVE</name>
<reference evidence="13 14" key="1">
    <citation type="journal article" date="2007" name="Science">
        <title>Sea anemone genome reveals ancestral eumetazoan gene repertoire and genomic organization.</title>
        <authorList>
            <person name="Putnam N.H."/>
            <person name="Srivastava M."/>
            <person name="Hellsten U."/>
            <person name="Dirks B."/>
            <person name="Chapman J."/>
            <person name="Salamov A."/>
            <person name="Terry A."/>
            <person name="Shapiro H."/>
            <person name="Lindquist E."/>
            <person name="Kapitonov V.V."/>
            <person name="Jurka J."/>
            <person name="Genikhovich G."/>
            <person name="Grigoriev I.V."/>
            <person name="Lucas S.M."/>
            <person name="Steele R.E."/>
            <person name="Finnerty J.R."/>
            <person name="Technau U."/>
            <person name="Martindale M.Q."/>
            <person name="Rokhsar D.S."/>
        </authorList>
    </citation>
    <scope>NUCLEOTIDE SEQUENCE [LARGE SCALE GENOMIC DNA]</scope>
    <source>
        <strain evidence="14">CH2 X CH6</strain>
    </source>
</reference>
<dbReference type="InParanoid" id="A7SA51"/>
<dbReference type="OMA" id="ANYFIGF"/>
<evidence type="ECO:0000256" key="6">
    <source>
        <dbReference type="ARBA" id="ARBA00022605"/>
    </source>
</evidence>
<dbReference type="GO" id="GO:0036424">
    <property type="term" value="F:L-phosphoserine phosphatase activity"/>
    <property type="evidence" value="ECO:0000318"/>
    <property type="project" value="GO_Central"/>
</dbReference>
<dbReference type="HOGENOM" id="CLU_036368_2_1_1"/>
<organism evidence="13 14">
    <name type="scientific">Nematostella vectensis</name>
    <name type="common">Starlet sea anemone</name>
    <dbReference type="NCBI Taxonomy" id="45351"/>
    <lineage>
        <taxon>Eukaryota</taxon>
        <taxon>Metazoa</taxon>
        <taxon>Cnidaria</taxon>
        <taxon>Anthozoa</taxon>
        <taxon>Hexacorallia</taxon>
        <taxon>Actiniaria</taxon>
        <taxon>Edwardsiidae</taxon>
        <taxon>Nematostella</taxon>
    </lineage>
</organism>
<comment type="pathway">
    <text evidence="2">Amino-acid biosynthesis; L-serine biosynthesis; L-serine from 3-phospho-D-glycerate: step 3/3.</text>
</comment>
<dbReference type="SUPFAM" id="SSF56784">
    <property type="entry name" value="HAD-like"/>
    <property type="match status" value="1"/>
</dbReference>
<dbReference type="Proteomes" id="UP000001593">
    <property type="component" value="Unassembled WGS sequence"/>
</dbReference>
<evidence type="ECO:0000256" key="2">
    <source>
        <dbReference type="ARBA" id="ARBA00005135"/>
    </source>
</evidence>
<dbReference type="KEGG" id="nve:5511051"/>
<evidence type="ECO:0000256" key="4">
    <source>
        <dbReference type="ARBA" id="ARBA00012640"/>
    </source>
</evidence>
<evidence type="ECO:0000313" key="14">
    <source>
        <dbReference type="Proteomes" id="UP000001593"/>
    </source>
</evidence>
<dbReference type="FunFam" id="3.40.50.1000:FF:000077">
    <property type="entry name" value="Phosphoserine phosphatase, chloroplastic"/>
    <property type="match status" value="1"/>
</dbReference>
<keyword evidence="10" id="KW-0718">Serine biosynthesis</keyword>
<evidence type="ECO:0000256" key="11">
    <source>
        <dbReference type="ARBA" id="ARBA00031693"/>
    </source>
</evidence>
<dbReference type="Pfam" id="PF00702">
    <property type="entry name" value="Hydrolase"/>
    <property type="match status" value="1"/>
</dbReference>
<gene>
    <name evidence="13" type="ORF">NEMVEDRAFT_v1g209120</name>
</gene>
<keyword evidence="14" id="KW-1185">Reference proteome</keyword>
<protein>
    <recommendedName>
        <fullName evidence="5">Phosphoserine phosphatase</fullName>
        <ecNumber evidence="4">3.1.3.3</ecNumber>
    </recommendedName>
    <alternativeName>
        <fullName evidence="11">O-phosphoserine phosphohydrolase</fullName>
    </alternativeName>
</protein>
<dbReference type="PANTHER" id="PTHR43344">
    <property type="entry name" value="PHOSPHOSERINE PHOSPHATASE"/>
    <property type="match status" value="1"/>
</dbReference>
<feature type="active site" description="Nucleophile" evidence="12">
    <location>
        <position position="19"/>
    </location>
</feature>
<dbReference type="EC" id="3.1.3.3" evidence="4"/>